<evidence type="ECO:0000256" key="6">
    <source>
        <dbReference type="PIRSR" id="PIRSR600821-50"/>
    </source>
</evidence>
<dbReference type="FunFam" id="3.20.20.10:FF:000002">
    <property type="entry name" value="Alanine racemase"/>
    <property type="match status" value="1"/>
</dbReference>
<dbReference type="Proteomes" id="UP000603141">
    <property type="component" value="Unassembled WGS sequence"/>
</dbReference>
<evidence type="ECO:0000313" key="9">
    <source>
        <dbReference type="EMBL" id="MBK1883020.1"/>
    </source>
</evidence>
<accession>A0A934S820</accession>
<dbReference type="EMBL" id="JAENIJ010000016">
    <property type="protein sequence ID" value="MBK1883020.1"/>
    <property type="molecule type" value="Genomic_DNA"/>
</dbReference>
<reference evidence="9" key="1">
    <citation type="submission" date="2021-01" db="EMBL/GenBank/DDBJ databases">
        <title>Modified the classification status of verrucomicrobia.</title>
        <authorList>
            <person name="Feng X."/>
        </authorList>
    </citation>
    <scope>NUCLEOTIDE SEQUENCE</scope>
    <source>
        <strain evidence="9">KCTC 22041</strain>
    </source>
</reference>
<keyword evidence="3 5" id="KW-0663">Pyridoxal phosphate</keyword>
<dbReference type="GO" id="GO:0030632">
    <property type="term" value="P:D-alanine biosynthetic process"/>
    <property type="evidence" value="ECO:0007669"/>
    <property type="project" value="UniProtKB-UniRule"/>
</dbReference>
<comment type="similarity">
    <text evidence="5">Belongs to the alanine racemase family.</text>
</comment>
<feature type="domain" description="Alanine racemase C-terminal" evidence="8">
    <location>
        <begin position="223"/>
        <end position="348"/>
    </location>
</feature>
<dbReference type="Gene3D" id="3.20.20.10">
    <property type="entry name" value="Alanine racemase"/>
    <property type="match status" value="1"/>
</dbReference>
<feature type="modified residue" description="N6-(pyridoxal phosphate)lysine" evidence="5 6">
    <location>
        <position position="21"/>
    </location>
</feature>
<proteinExistence type="inferred from homology"/>
<gene>
    <name evidence="9" type="primary">alr</name>
    <name evidence="9" type="ORF">JIN85_11380</name>
</gene>
<dbReference type="Gene3D" id="2.40.37.10">
    <property type="entry name" value="Lyase, Ornithine Decarboxylase, Chain A, domain 1"/>
    <property type="match status" value="1"/>
</dbReference>
<dbReference type="InterPro" id="IPR009006">
    <property type="entry name" value="Ala_racemase/Decarboxylase_C"/>
</dbReference>
<dbReference type="CDD" id="cd00430">
    <property type="entry name" value="PLPDE_III_AR"/>
    <property type="match status" value="1"/>
</dbReference>
<dbReference type="AlphaFoldDB" id="A0A934S820"/>
<comment type="pathway">
    <text evidence="5">Amino-acid biosynthesis; D-alanine biosynthesis; D-alanine from L-alanine: step 1/1.</text>
</comment>
<comment type="catalytic activity">
    <reaction evidence="1 5">
        <text>L-alanine = D-alanine</text>
        <dbReference type="Rhea" id="RHEA:20249"/>
        <dbReference type="ChEBI" id="CHEBI:57416"/>
        <dbReference type="ChEBI" id="CHEBI:57972"/>
        <dbReference type="EC" id="5.1.1.1"/>
    </reaction>
</comment>
<evidence type="ECO:0000259" key="8">
    <source>
        <dbReference type="SMART" id="SM01005"/>
    </source>
</evidence>
<dbReference type="SMART" id="SM01005">
    <property type="entry name" value="Ala_racemase_C"/>
    <property type="match status" value="1"/>
</dbReference>
<name>A0A934S820_9BACT</name>
<comment type="caution">
    <text evidence="9">The sequence shown here is derived from an EMBL/GenBank/DDBJ whole genome shotgun (WGS) entry which is preliminary data.</text>
</comment>
<dbReference type="PRINTS" id="PR00992">
    <property type="entry name" value="ALARACEMASE"/>
</dbReference>
<dbReference type="GO" id="GO:0005829">
    <property type="term" value="C:cytosol"/>
    <property type="evidence" value="ECO:0007669"/>
    <property type="project" value="TreeGrafter"/>
</dbReference>
<dbReference type="EC" id="5.1.1.1" evidence="5"/>
<organism evidence="9 10">
    <name type="scientific">Luteolibacter pohnpeiensis</name>
    <dbReference type="NCBI Taxonomy" id="454153"/>
    <lineage>
        <taxon>Bacteria</taxon>
        <taxon>Pseudomonadati</taxon>
        <taxon>Verrucomicrobiota</taxon>
        <taxon>Verrucomicrobiia</taxon>
        <taxon>Verrucomicrobiales</taxon>
        <taxon>Verrucomicrobiaceae</taxon>
        <taxon>Luteolibacter</taxon>
    </lineage>
</organism>
<keyword evidence="4 5" id="KW-0413">Isomerase</keyword>
<evidence type="ECO:0000256" key="5">
    <source>
        <dbReference type="HAMAP-Rule" id="MF_01201"/>
    </source>
</evidence>
<evidence type="ECO:0000256" key="3">
    <source>
        <dbReference type="ARBA" id="ARBA00022898"/>
    </source>
</evidence>
<feature type="binding site" evidence="5 7">
    <location>
        <position position="119"/>
    </location>
    <ligand>
        <name>substrate</name>
    </ligand>
</feature>
<protein>
    <recommendedName>
        <fullName evidence="5">Alanine racemase</fullName>
        <ecNumber evidence="5">5.1.1.1</ecNumber>
    </recommendedName>
</protein>
<dbReference type="HAMAP" id="MF_01201">
    <property type="entry name" value="Ala_racemase"/>
    <property type="match status" value="1"/>
</dbReference>
<feature type="active site" description="Proton acceptor; specific for D-alanine" evidence="5">
    <location>
        <position position="21"/>
    </location>
</feature>
<dbReference type="GO" id="GO:0008784">
    <property type="term" value="F:alanine racemase activity"/>
    <property type="evidence" value="ECO:0007669"/>
    <property type="project" value="UniProtKB-UniRule"/>
</dbReference>
<keyword evidence="10" id="KW-1185">Reference proteome</keyword>
<dbReference type="PROSITE" id="PS00395">
    <property type="entry name" value="ALANINE_RACEMASE"/>
    <property type="match status" value="1"/>
</dbReference>
<dbReference type="Pfam" id="PF00842">
    <property type="entry name" value="Ala_racemase_C"/>
    <property type="match status" value="1"/>
</dbReference>
<comment type="cofactor">
    <cofactor evidence="2 5 6">
        <name>pyridoxal 5'-phosphate</name>
        <dbReference type="ChEBI" id="CHEBI:597326"/>
    </cofactor>
</comment>
<dbReference type="Pfam" id="PF01168">
    <property type="entry name" value="Ala_racemase_N"/>
    <property type="match status" value="1"/>
</dbReference>
<dbReference type="SUPFAM" id="SSF51419">
    <property type="entry name" value="PLP-binding barrel"/>
    <property type="match status" value="1"/>
</dbReference>
<feature type="active site" description="Proton acceptor; specific for L-alanine" evidence="5">
    <location>
        <position position="244"/>
    </location>
</feature>
<comment type="function">
    <text evidence="5">Catalyzes the interconversion of L-alanine and D-alanine. May also act on other amino acids.</text>
</comment>
<evidence type="ECO:0000256" key="7">
    <source>
        <dbReference type="PIRSR" id="PIRSR600821-52"/>
    </source>
</evidence>
<dbReference type="InterPro" id="IPR001608">
    <property type="entry name" value="Ala_racemase_N"/>
</dbReference>
<dbReference type="GO" id="GO:0030170">
    <property type="term" value="F:pyridoxal phosphate binding"/>
    <property type="evidence" value="ECO:0007669"/>
    <property type="project" value="UniProtKB-UniRule"/>
</dbReference>
<evidence type="ECO:0000313" key="10">
    <source>
        <dbReference type="Proteomes" id="UP000603141"/>
    </source>
</evidence>
<evidence type="ECO:0000256" key="2">
    <source>
        <dbReference type="ARBA" id="ARBA00001933"/>
    </source>
</evidence>
<dbReference type="PANTHER" id="PTHR30511:SF0">
    <property type="entry name" value="ALANINE RACEMASE, CATABOLIC-RELATED"/>
    <property type="match status" value="1"/>
</dbReference>
<dbReference type="NCBIfam" id="TIGR00492">
    <property type="entry name" value="alr"/>
    <property type="match status" value="1"/>
</dbReference>
<dbReference type="PANTHER" id="PTHR30511">
    <property type="entry name" value="ALANINE RACEMASE"/>
    <property type="match status" value="1"/>
</dbReference>
<dbReference type="InterPro" id="IPR029066">
    <property type="entry name" value="PLP-binding_barrel"/>
</dbReference>
<dbReference type="InterPro" id="IPR011079">
    <property type="entry name" value="Ala_racemase_C"/>
</dbReference>
<dbReference type="SUPFAM" id="SSF50621">
    <property type="entry name" value="Alanine racemase C-terminal domain-like"/>
    <property type="match status" value="1"/>
</dbReference>
<dbReference type="InterPro" id="IPR000821">
    <property type="entry name" value="Ala_racemase"/>
</dbReference>
<evidence type="ECO:0000256" key="1">
    <source>
        <dbReference type="ARBA" id="ARBA00000316"/>
    </source>
</evidence>
<evidence type="ECO:0000256" key="4">
    <source>
        <dbReference type="ARBA" id="ARBA00023235"/>
    </source>
</evidence>
<sequence>MRRNLEVARQSGPVDVMAVVKADAYGHGLEQISKGLEHAGILFFGVANVGEGRRIQAAGVKTRIYLLGATWAAERDEIVTRDFTPCLSSMVEAQDFDRIAKQRGVRFRVHLALDTGMGRGGFLIDELPELLPKLQSLENLEIEGLGSHLPSADEDEAFTKRQFAVFRESIEKLGGIDQFKIRHLANSAGLLGYEGEVCNLVRPGLMLYGISPLPAFQEKLSNVLTLKSRITLIRTLPPGHGVSYGREFVTSRPTRVATVGIGYGDGYPRQVSGKDAEVWIKGQRFPIIGRVTMDQTMIDVTGADEIAEGDEVEMFGANLSVTEVSKKAGMIVWEIFTGIAPRVVRCYQD</sequence>
<dbReference type="InterPro" id="IPR020622">
    <property type="entry name" value="Ala_racemase_pyridoxalP-BS"/>
</dbReference>
<feature type="binding site" evidence="5 7">
    <location>
        <position position="293"/>
    </location>
    <ligand>
        <name>substrate</name>
    </ligand>
</feature>